<accession>A0A097ERW8</accession>
<evidence type="ECO:0000313" key="1">
    <source>
        <dbReference type="EMBL" id="AIT10315.1"/>
    </source>
</evidence>
<proteinExistence type="predicted"/>
<dbReference type="HOGENOM" id="CLU_042021_0_0_6"/>
<dbReference type="Proteomes" id="UP000029672">
    <property type="component" value="Chromosome"/>
</dbReference>
<reference evidence="1 2" key="1">
    <citation type="submission" date="2014-10" db="EMBL/GenBank/DDBJ databases">
        <title>Whole genome sequence of Francisella endociliophora strain FSC1006, isolated from a laboratory culture of the marine ciliate Euplotes raikovi.</title>
        <authorList>
            <person name="Granberg M."/>
            <person name="Backman S."/>
            <person name="Lundmark E."/>
            <person name="Nilsson E."/>
            <person name="Karlsson E."/>
            <person name="Thelaus J."/>
            <person name="Ohrman C."/>
            <person name="Larkeryd A."/>
            <person name="Stenberg P."/>
        </authorList>
    </citation>
    <scope>NUCLEOTIDE SEQUENCE [LARGE SCALE GENOMIC DNA]</scope>
    <source>
        <strain evidence="1 2">FSC1006</strain>
    </source>
</reference>
<gene>
    <name evidence="1" type="ORF">LO80_07170</name>
</gene>
<organism evidence="1 2">
    <name type="scientific">Candidatus Francisella endociliophora</name>
    <dbReference type="NCBI Taxonomy" id="653937"/>
    <lineage>
        <taxon>Bacteria</taxon>
        <taxon>Pseudomonadati</taxon>
        <taxon>Pseudomonadota</taxon>
        <taxon>Gammaproteobacteria</taxon>
        <taxon>Thiotrichales</taxon>
        <taxon>Francisellaceae</taxon>
        <taxon>Francisella</taxon>
    </lineage>
</organism>
<dbReference type="Pfam" id="PF12097">
    <property type="entry name" value="DUF3573"/>
    <property type="match status" value="1"/>
</dbReference>
<evidence type="ECO:0000313" key="2">
    <source>
        <dbReference type="Proteomes" id="UP000029672"/>
    </source>
</evidence>
<protein>
    <submittedName>
        <fullName evidence="1">Membrane protein</fullName>
    </submittedName>
</protein>
<dbReference type="STRING" id="1547445.LO80_07170"/>
<dbReference type="eggNOG" id="COG3203">
    <property type="taxonomic scope" value="Bacteria"/>
</dbReference>
<dbReference type="KEGG" id="frf:LO80_07170"/>
<dbReference type="InterPro" id="IPR021956">
    <property type="entry name" value="DUF3573"/>
</dbReference>
<dbReference type="AlphaFoldDB" id="A0A097ERW8"/>
<sequence>MFKGVISYILLTSSFEYLYATEKTSTTLSDSITQLQLQIKDLQTEINGLKNQNNDNPQKDSSFSTYSSKVLAKSNNKENTFNPYLTKNSITTDTTTYSIKDLEEPYEGVFNTKNGINVEDAPVITSEGHATFIGSYSGNNSIPIGQIPTNLFASTILGQRNKFDNYEIFFGGLITLNAQTWFGDNLKRVNFENEHISNFSANGENIYLMDAALHVLANIGEYVTASYDISSGEEEEFSLNNAFVIFGNTTVSPFFVTVGRSQLSVSTFNGGGPSTASIADYLRVGKATNISLNYKTQALNLSLAAFTNDDKKADFSAGLFYADSLTKDITLGFNTGYVYDLNGAENENISLIAPEKTIGVYNIDSTIAYSLGEGIFQFNTGWATSTKPFDFNATGSDVYTGAWYATANYSLMLRGKSTNFGVSYGQTYNASAIPMLIAGNPIQDGLSKYGIQKQLIFSAQRAFFDEDVIFGPEWAYQKFYDGSIMNTLSLEVSIYL</sequence>
<dbReference type="EMBL" id="CP009574">
    <property type="protein sequence ID" value="AIT10315.1"/>
    <property type="molecule type" value="Genomic_DNA"/>
</dbReference>
<name>A0A097ERW8_9GAMM</name>
<keyword evidence="2" id="KW-1185">Reference proteome</keyword>